<dbReference type="EMBL" id="CP012700">
    <property type="protein sequence ID" value="ALH79063.1"/>
    <property type="molecule type" value="Genomic_DNA"/>
</dbReference>
<name>A0A0N9UUG1_SPHMC</name>
<dbReference type="PATRIC" id="fig|33050.5.peg.277"/>
<evidence type="ECO:0000313" key="3">
    <source>
        <dbReference type="Proteomes" id="UP000058074"/>
    </source>
</evidence>
<organism evidence="2 3">
    <name type="scientific">Sphingopyxis macrogoltabida</name>
    <name type="common">Sphingomonas macrogoltabidus</name>
    <dbReference type="NCBI Taxonomy" id="33050"/>
    <lineage>
        <taxon>Bacteria</taxon>
        <taxon>Pseudomonadati</taxon>
        <taxon>Pseudomonadota</taxon>
        <taxon>Alphaproteobacteria</taxon>
        <taxon>Sphingomonadales</taxon>
        <taxon>Sphingomonadaceae</taxon>
        <taxon>Sphingopyxis</taxon>
    </lineage>
</organism>
<accession>A0A0N9UUG1</accession>
<dbReference type="AlphaFoldDB" id="A0A0N9UUG1"/>
<evidence type="ECO:0000256" key="1">
    <source>
        <dbReference type="SAM" id="Phobius"/>
    </source>
</evidence>
<gene>
    <name evidence="2" type="ORF">AN936_01330</name>
</gene>
<protein>
    <submittedName>
        <fullName evidence="2">Uncharacterized protein</fullName>
    </submittedName>
</protein>
<keyword evidence="1" id="KW-0472">Membrane</keyword>
<evidence type="ECO:0000313" key="2">
    <source>
        <dbReference type="EMBL" id="ALH79063.1"/>
    </source>
</evidence>
<keyword evidence="1" id="KW-0812">Transmembrane</keyword>
<reference evidence="2 3" key="1">
    <citation type="journal article" date="2015" name="Genome Announc.">
        <title>Complete Genome Sequence of Polypropylene Glycol- and Polyethylene Glycol-Degrading Sphingopyxis macrogoltabida Strain EY-1.</title>
        <authorList>
            <person name="Ohtsubo Y."/>
            <person name="Nagata Y."/>
            <person name="Numata M."/>
            <person name="Tsuchikane K."/>
            <person name="Hosoyama A."/>
            <person name="Yamazoe A."/>
            <person name="Tsuda M."/>
            <person name="Fujita N."/>
            <person name="Kawai F."/>
        </authorList>
    </citation>
    <scope>NUCLEOTIDE SEQUENCE [LARGE SCALE GENOMIC DNA]</scope>
    <source>
        <strain evidence="2 3">EY-1</strain>
    </source>
</reference>
<proteinExistence type="predicted"/>
<keyword evidence="1" id="KW-1133">Transmembrane helix</keyword>
<sequence>MVAILFLLLPLPFLLLGYFGKWKVTAAIIGLLGLWLVYILYLHWTGDPNDPSLNEYGAQIFPYFLGVLIAGMSLAHGIGWSVRYLKTRFDDNRARSKLGETFE</sequence>
<feature type="transmembrane region" description="Helical" evidence="1">
    <location>
        <begin position="56"/>
        <end position="78"/>
    </location>
</feature>
<dbReference type="RefSeq" id="WP_054586568.1">
    <property type="nucleotide sequence ID" value="NZ_CP012700.1"/>
</dbReference>
<dbReference type="KEGG" id="smag:AN936_01330"/>
<dbReference type="Proteomes" id="UP000058074">
    <property type="component" value="Chromosome"/>
</dbReference>
<feature type="transmembrane region" description="Helical" evidence="1">
    <location>
        <begin position="27"/>
        <end position="44"/>
    </location>
</feature>